<dbReference type="EMBL" id="CP011213">
    <property type="protein sequence ID" value="AKM82339.1"/>
    <property type="molecule type" value="Genomic_DNA"/>
</dbReference>
<dbReference type="STRING" id="1618337.UT28_C0001G0534"/>
<dbReference type="Gene3D" id="3.30.700.10">
    <property type="entry name" value="Glycoprotein, Type 4 Pilin"/>
    <property type="match status" value="1"/>
</dbReference>
<dbReference type="Pfam" id="PF07963">
    <property type="entry name" value="N_methyl"/>
    <property type="match status" value="1"/>
</dbReference>
<keyword evidence="2" id="KW-0488">Methylation</keyword>
<keyword evidence="4 6" id="KW-1133">Transmembrane helix</keyword>
<protein>
    <submittedName>
        <fullName evidence="7">Tfp pilus assembly protein, major type IV pilin class A</fullName>
    </submittedName>
</protein>
<dbReference type="PANTHER" id="PTHR30093">
    <property type="entry name" value="GENERAL SECRETION PATHWAY PROTEIN G"/>
    <property type="match status" value="1"/>
</dbReference>
<reference evidence="7 8" key="1">
    <citation type="journal article" date="2015" name="Nature">
        <title>rRNA introns, odd ribosomes, and small enigmatic genomes across a large radiation of phyla.</title>
        <authorList>
            <person name="Brown C.T."/>
            <person name="Hug L.A."/>
            <person name="Thomas B.C."/>
            <person name="Sharon I."/>
            <person name="Castelle C.J."/>
            <person name="Singh A."/>
            <person name="Wilkins M.J."/>
            <person name="Williams K.H."/>
            <person name="Banfield J.F."/>
        </authorList>
    </citation>
    <scope>NUCLEOTIDE SEQUENCE [LARGE SCALE GENOMIC DNA]</scope>
</reference>
<dbReference type="NCBIfam" id="TIGR02532">
    <property type="entry name" value="IV_pilin_GFxxxE"/>
    <property type="match status" value="1"/>
</dbReference>
<dbReference type="PROSITE" id="PS00409">
    <property type="entry name" value="PROKAR_NTER_METHYL"/>
    <property type="match status" value="1"/>
</dbReference>
<keyword evidence="5 6" id="KW-0472">Membrane</keyword>
<sequence length="166" mass="17724">MRKKGFTLIELLIVVAIIAILAIIVVVAINPAKMLSKARDSQRFSDTTSIATAVNLYLADNNDFTGLVGPYLSTVGSTDNARKKNDATGWIPINFTAISSGAPLAALPLDPTNTATYHYTFGVSTINKTYEIDCAFEHSDNTPKHSADGGNNSDAYEVGTDLTILP</sequence>
<dbReference type="InterPro" id="IPR045584">
    <property type="entry name" value="Pilin-like"/>
</dbReference>
<evidence type="ECO:0000256" key="1">
    <source>
        <dbReference type="ARBA" id="ARBA00004167"/>
    </source>
</evidence>
<proteinExistence type="predicted"/>
<name>A0A0G4B3C3_9BACT</name>
<dbReference type="GO" id="GO:0015627">
    <property type="term" value="C:type II protein secretion system complex"/>
    <property type="evidence" value="ECO:0007669"/>
    <property type="project" value="InterPro"/>
</dbReference>
<evidence type="ECO:0000256" key="2">
    <source>
        <dbReference type="ARBA" id="ARBA00022481"/>
    </source>
</evidence>
<comment type="subcellular location">
    <subcellularLocation>
        <location evidence="1">Membrane</location>
        <topology evidence="1">Single-pass membrane protein</topology>
    </subcellularLocation>
</comment>
<evidence type="ECO:0000256" key="6">
    <source>
        <dbReference type="SAM" id="Phobius"/>
    </source>
</evidence>
<evidence type="ECO:0000256" key="3">
    <source>
        <dbReference type="ARBA" id="ARBA00022692"/>
    </source>
</evidence>
<dbReference type="Proteomes" id="UP000035648">
    <property type="component" value="Chromosome"/>
</dbReference>
<dbReference type="SUPFAM" id="SSF54523">
    <property type="entry name" value="Pili subunits"/>
    <property type="match status" value="1"/>
</dbReference>
<dbReference type="GO" id="GO:0015628">
    <property type="term" value="P:protein secretion by the type II secretion system"/>
    <property type="evidence" value="ECO:0007669"/>
    <property type="project" value="InterPro"/>
</dbReference>
<dbReference type="PANTHER" id="PTHR30093:SF44">
    <property type="entry name" value="TYPE II SECRETION SYSTEM CORE PROTEIN G"/>
    <property type="match status" value="1"/>
</dbReference>
<evidence type="ECO:0000256" key="5">
    <source>
        <dbReference type="ARBA" id="ARBA00023136"/>
    </source>
</evidence>
<evidence type="ECO:0000313" key="7">
    <source>
        <dbReference type="EMBL" id="AKM82339.1"/>
    </source>
</evidence>
<accession>A0A0G4B3C3</accession>
<dbReference type="InterPro" id="IPR012902">
    <property type="entry name" value="N_methyl_site"/>
</dbReference>
<gene>
    <name evidence="7" type="primary">pilE</name>
    <name evidence="7" type="ORF">UT28_C0001G0534</name>
</gene>
<dbReference type="InterPro" id="IPR002416">
    <property type="entry name" value="T2SS_protein-GspH"/>
</dbReference>
<dbReference type="PRINTS" id="PR00885">
    <property type="entry name" value="BCTERIALGSPH"/>
</dbReference>
<evidence type="ECO:0000256" key="4">
    <source>
        <dbReference type="ARBA" id="ARBA00022989"/>
    </source>
</evidence>
<dbReference type="KEGG" id="bbgw:UT28_C0001G0534"/>
<evidence type="ECO:0000313" key="8">
    <source>
        <dbReference type="Proteomes" id="UP000035648"/>
    </source>
</evidence>
<organism evidence="7 8">
    <name type="scientific">Berkelbacteria bacterium GW2011_GWE1_39_12</name>
    <dbReference type="NCBI Taxonomy" id="1618337"/>
    <lineage>
        <taxon>Bacteria</taxon>
        <taxon>Candidatus Berkelbacteria</taxon>
    </lineage>
</organism>
<dbReference type="GO" id="GO:0016020">
    <property type="term" value="C:membrane"/>
    <property type="evidence" value="ECO:0007669"/>
    <property type="project" value="UniProtKB-SubCell"/>
</dbReference>
<feature type="transmembrane region" description="Helical" evidence="6">
    <location>
        <begin position="6"/>
        <end position="29"/>
    </location>
</feature>
<dbReference type="AlphaFoldDB" id="A0A0G4B3C3"/>
<keyword evidence="3 6" id="KW-0812">Transmembrane</keyword>